<organism evidence="4 5">
    <name type="scientific">Streptosporangium algeriense</name>
    <dbReference type="NCBI Taxonomy" id="1682748"/>
    <lineage>
        <taxon>Bacteria</taxon>
        <taxon>Bacillati</taxon>
        <taxon>Actinomycetota</taxon>
        <taxon>Actinomycetes</taxon>
        <taxon>Streptosporangiales</taxon>
        <taxon>Streptosporangiaceae</taxon>
        <taxon>Streptosporangium</taxon>
    </lineage>
</organism>
<evidence type="ECO:0000259" key="3">
    <source>
        <dbReference type="PROSITE" id="PS51755"/>
    </source>
</evidence>
<dbReference type="SUPFAM" id="SSF46894">
    <property type="entry name" value="C-terminal effector domain of the bipartite response regulators"/>
    <property type="match status" value="1"/>
</dbReference>
<feature type="domain" description="OmpR/PhoB-type" evidence="3">
    <location>
        <begin position="1"/>
        <end position="91"/>
    </location>
</feature>
<dbReference type="InterPro" id="IPR016032">
    <property type="entry name" value="Sig_transdc_resp-reg_C-effctor"/>
</dbReference>
<sequence>MWFGLLGATEIKDAEGGPVPAGGPRTRALLAMLALDAGRVVPVERLIDGLYGQETRGNVANALQAQVSRLRQLLGDTGAVEFTPAGYRLAVSPQEVDVHRFEELAAQGRRALQEGDAP</sequence>
<keyword evidence="5" id="KW-1185">Reference proteome</keyword>
<dbReference type="PROSITE" id="PS51755">
    <property type="entry name" value="OMPR_PHOB"/>
    <property type="match status" value="1"/>
</dbReference>
<dbReference type="PANTHER" id="PTHR35807:SF1">
    <property type="entry name" value="TRANSCRIPTIONAL REGULATOR REDD"/>
    <property type="match status" value="1"/>
</dbReference>
<dbReference type="PANTHER" id="PTHR35807">
    <property type="entry name" value="TRANSCRIPTIONAL REGULATOR REDD-RELATED"/>
    <property type="match status" value="1"/>
</dbReference>
<proteinExistence type="predicted"/>
<dbReference type="InterPro" id="IPR036388">
    <property type="entry name" value="WH-like_DNA-bd_sf"/>
</dbReference>
<dbReference type="InterPro" id="IPR001867">
    <property type="entry name" value="OmpR/PhoB-type_DNA-bd"/>
</dbReference>
<dbReference type="SMART" id="SM00862">
    <property type="entry name" value="Trans_reg_C"/>
    <property type="match status" value="1"/>
</dbReference>
<dbReference type="Pfam" id="PF00486">
    <property type="entry name" value="Trans_reg_C"/>
    <property type="match status" value="1"/>
</dbReference>
<dbReference type="InterPro" id="IPR051677">
    <property type="entry name" value="AfsR-DnrI-RedD_regulator"/>
</dbReference>
<evidence type="ECO:0000313" key="4">
    <source>
        <dbReference type="EMBL" id="MFD0884851.1"/>
    </source>
</evidence>
<dbReference type="Gene3D" id="1.10.10.10">
    <property type="entry name" value="Winged helix-like DNA-binding domain superfamily/Winged helix DNA-binding domain"/>
    <property type="match status" value="1"/>
</dbReference>
<reference evidence="5" key="1">
    <citation type="journal article" date="2019" name="Int. J. Syst. Evol. Microbiol.">
        <title>The Global Catalogue of Microorganisms (GCM) 10K type strain sequencing project: providing services to taxonomists for standard genome sequencing and annotation.</title>
        <authorList>
            <consortium name="The Broad Institute Genomics Platform"/>
            <consortium name="The Broad Institute Genome Sequencing Center for Infectious Disease"/>
            <person name="Wu L."/>
            <person name="Ma J."/>
        </authorList>
    </citation>
    <scope>NUCLEOTIDE SEQUENCE [LARGE SCALE GENOMIC DNA]</scope>
    <source>
        <strain evidence="5">CCUG 62974</strain>
    </source>
</reference>
<evidence type="ECO:0000256" key="2">
    <source>
        <dbReference type="PROSITE-ProRule" id="PRU01091"/>
    </source>
</evidence>
<name>A0ABW3DP53_9ACTN</name>
<protein>
    <submittedName>
        <fullName evidence="4">Winged helix-turn-helix domain-containing protein</fullName>
    </submittedName>
</protein>
<feature type="DNA-binding region" description="OmpR/PhoB-type" evidence="2">
    <location>
        <begin position="1"/>
        <end position="91"/>
    </location>
</feature>
<evidence type="ECO:0000313" key="5">
    <source>
        <dbReference type="Proteomes" id="UP001597024"/>
    </source>
</evidence>
<gene>
    <name evidence="4" type="ORF">ACFQ08_09850</name>
</gene>
<evidence type="ECO:0000256" key="1">
    <source>
        <dbReference type="ARBA" id="ARBA00023125"/>
    </source>
</evidence>
<accession>A0ABW3DP53</accession>
<comment type="caution">
    <text evidence="4">The sequence shown here is derived from an EMBL/GenBank/DDBJ whole genome shotgun (WGS) entry which is preliminary data.</text>
</comment>
<keyword evidence="1 2" id="KW-0238">DNA-binding</keyword>
<feature type="non-terminal residue" evidence="4">
    <location>
        <position position="118"/>
    </location>
</feature>
<dbReference type="Proteomes" id="UP001597024">
    <property type="component" value="Unassembled WGS sequence"/>
</dbReference>
<dbReference type="EMBL" id="JBHTHX010000238">
    <property type="protein sequence ID" value="MFD0884851.1"/>
    <property type="molecule type" value="Genomic_DNA"/>
</dbReference>